<dbReference type="AlphaFoldDB" id="A0A813XCH8"/>
<comment type="caution">
    <text evidence="2">The sequence shown here is derived from an EMBL/GenBank/DDBJ whole genome shotgun (WGS) entry which is preliminary data.</text>
</comment>
<keyword evidence="3" id="KW-1185">Reference proteome</keyword>
<feature type="transmembrane region" description="Helical" evidence="1">
    <location>
        <begin position="33"/>
        <end position="61"/>
    </location>
</feature>
<dbReference type="EMBL" id="CAJNOC010001418">
    <property type="protein sequence ID" value="CAF0863334.1"/>
    <property type="molecule type" value="Genomic_DNA"/>
</dbReference>
<reference evidence="2" key="1">
    <citation type="submission" date="2021-02" db="EMBL/GenBank/DDBJ databases">
        <authorList>
            <person name="Nowell W R."/>
        </authorList>
    </citation>
    <scope>NUCLEOTIDE SEQUENCE</scope>
    <source>
        <strain evidence="2">Ploen Becks lab</strain>
    </source>
</reference>
<keyword evidence="1" id="KW-1133">Transmembrane helix</keyword>
<proteinExistence type="predicted"/>
<evidence type="ECO:0000256" key="1">
    <source>
        <dbReference type="SAM" id="Phobius"/>
    </source>
</evidence>
<protein>
    <submittedName>
        <fullName evidence="2">Uncharacterized protein</fullName>
    </submittedName>
</protein>
<organism evidence="2 3">
    <name type="scientific">Brachionus calyciflorus</name>
    <dbReference type="NCBI Taxonomy" id="104777"/>
    <lineage>
        <taxon>Eukaryota</taxon>
        <taxon>Metazoa</taxon>
        <taxon>Spiralia</taxon>
        <taxon>Gnathifera</taxon>
        <taxon>Rotifera</taxon>
        <taxon>Eurotatoria</taxon>
        <taxon>Monogononta</taxon>
        <taxon>Pseudotrocha</taxon>
        <taxon>Ploima</taxon>
        <taxon>Brachionidae</taxon>
        <taxon>Brachionus</taxon>
    </lineage>
</organism>
<keyword evidence="1" id="KW-0812">Transmembrane</keyword>
<keyword evidence="1" id="KW-0472">Membrane</keyword>
<name>A0A813XCH8_9BILA</name>
<sequence length="113" mass="13420">MKSMKFKFFYFSIVKLPKAIYCFNLASPTGNELWIMLMASLSGLFFLIFMTTIFFVGCYLYEKYVKETRLNSNGQKLMKDFNEKQSLELNKFTETSYPIQAPYLRRYSNNFAK</sequence>
<dbReference type="Proteomes" id="UP000663879">
    <property type="component" value="Unassembled WGS sequence"/>
</dbReference>
<evidence type="ECO:0000313" key="3">
    <source>
        <dbReference type="Proteomes" id="UP000663879"/>
    </source>
</evidence>
<accession>A0A813XCH8</accession>
<gene>
    <name evidence="2" type="ORF">OXX778_LOCUS9551</name>
</gene>
<evidence type="ECO:0000313" key="2">
    <source>
        <dbReference type="EMBL" id="CAF0863334.1"/>
    </source>
</evidence>